<sequence length="73" mass="8341">MKHVVDVSQVMIQEPHMMAKQFVNFKYDTQNWWTDGITNENFVYCIAAIAELLDNAVDEMMAAGWIPMGSENA</sequence>
<evidence type="ECO:0000313" key="2">
    <source>
        <dbReference type="Proteomes" id="UP000489600"/>
    </source>
</evidence>
<proteinExistence type="predicted"/>
<keyword evidence="2" id="KW-1185">Reference proteome</keyword>
<protein>
    <submittedName>
        <fullName evidence="1">Uncharacterized protein</fullName>
    </submittedName>
</protein>
<dbReference type="AlphaFoldDB" id="A0A565BE55"/>
<dbReference type="EMBL" id="CABITT030000003">
    <property type="protein sequence ID" value="VVA99465.1"/>
    <property type="molecule type" value="Genomic_DNA"/>
</dbReference>
<name>A0A565BE55_9BRAS</name>
<accession>A0A565BE55</accession>
<evidence type="ECO:0000313" key="1">
    <source>
        <dbReference type="EMBL" id="VVA99465.1"/>
    </source>
</evidence>
<comment type="caution">
    <text evidence="1">The sequence shown here is derived from an EMBL/GenBank/DDBJ whole genome shotgun (WGS) entry which is preliminary data.</text>
</comment>
<gene>
    <name evidence="1" type="ORF">ANE_LOCUS9910</name>
</gene>
<organism evidence="1 2">
    <name type="scientific">Arabis nemorensis</name>
    <dbReference type="NCBI Taxonomy" id="586526"/>
    <lineage>
        <taxon>Eukaryota</taxon>
        <taxon>Viridiplantae</taxon>
        <taxon>Streptophyta</taxon>
        <taxon>Embryophyta</taxon>
        <taxon>Tracheophyta</taxon>
        <taxon>Spermatophyta</taxon>
        <taxon>Magnoliopsida</taxon>
        <taxon>eudicotyledons</taxon>
        <taxon>Gunneridae</taxon>
        <taxon>Pentapetalae</taxon>
        <taxon>rosids</taxon>
        <taxon>malvids</taxon>
        <taxon>Brassicales</taxon>
        <taxon>Brassicaceae</taxon>
        <taxon>Arabideae</taxon>
        <taxon>Arabis</taxon>
    </lineage>
</organism>
<reference evidence="1" key="1">
    <citation type="submission" date="2019-07" db="EMBL/GenBank/DDBJ databases">
        <authorList>
            <person name="Dittberner H."/>
        </authorList>
    </citation>
    <scope>NUCLEOTIDE SEQUENCE [LARGE SCALE GENOMIC DNA]</scope>
</reference>
<dbReference type="Proteomes" id="UP000489600">
    <property type="component" value="Unassembled WGS sequence"/>
</dbReference>